<dbReference type="Proteomes" id="UP001318860">
    <property type="component" value="Unassembled WGS sequence"/>
</dbReference>
<evidence type="ECO:0000313" key="1">
    <source>
        <dbReference type="EMBL" id="KAK6116548.1"/>
    </source>
</evidence>
<dbReference type="EMBL" id="JABTTQ020003489">
    <property type="protein sequence ID" value="KAK6116548.1"/>
    <property type="molecule type" value="Genomic_DNA"/>
</dbReference>
<sequence>MCSCFSSSSVLDNSPDRRKDLQNETFSISVSTELKSIMVRIVHAGGRIEMYQNSIPASKLIQKYPGMCIARPSVFKSPHESLLSDDDILSPGNKYFVVRSTTVEKLKRKHSRRVRIDGPAGECDGAKGDSFEESVVCSSRDFVVSKESWSVLRKHGNEKRKFVPPIQRPRLWKDEWEPSLTSIQEVSP</sequence>
<dbReference type="Pfam" id="PF14009">
    <property type="entry name" value="PADRE"/>
    <property type="match status" value="1"/>
</dbReference>
<gene>
    <name evidence="1" type="ORF">DH2020_049654</name>
</gene>
<organism evidence="1 2">
    <name type="scientific">Rehmannia glutinosa</name>
    <name type="common">Chinese foxglove</name>
    <dbReference type="NCBI Taxonomy" id="99300"/>
    <lineage>
        <taxon>Eukaryota</taxon>
        <taxon>Viridiplantae</taxon>
        <taxon>Streptophyta</taxon>
        <taxon>Embryophyta</taxon>
        <taxon>Tracheophyta</taxon>
        <taxon>Spermatophyta</taxon>
        <taxon>Magnoliopsida</taxon>
        <taxon>eudicotyledons</taxon>
        <taxon>Gunneridae</taxon>
        <taxon>Pentapetalae</taxon>
        <taxon>asterids</taxon>
        <taxon>lamiids</taxon>
        <taxon>Lamiales</taxon>
        <taxon>Orobanchaceae</taxon>
        <taxon>Rehmannieae</taxon>
        <taxon>Rehmannia</taxon>
    </lineage>
</organism>
<evidence type="ECO:0000313" key="2">
    <source>
        <dbReference type="Proteomes" id="UP001318860"/>
    </source>
</evidence>
<accession>A0ABR0U224</accession>
<keyword evidence="2" id="KW-1185">Reference proteome</keyword>
<evidence type="ECO:0008006" key="3">
    <source>
        <dbReference type="Google" id="ProtNLM"/>
    </source>
</evidence>
<proteinExistence type="predicted"/>
<dbReference type="InterPro" id="IPR025322">
    <property type="entry name" value="PADRE_dom"/>
</dbReference>
<name>A0ABR0U224_REHGL</name>
<protein>
    <recommendedName>
        <fullName evidence="3">DUF4228 domain-containing protein</fullName>
    </recommendedName>
</protein>
<reference evidence="1 2" key="1">
    <citation type="journal article" date="2021" name="Comput. Struct. Biotechnol. J.">
        <title>De novo genome assembly of the potent medicinal plant Rehmannia glutinosa using nanopore technology.</title>
        <authorList>
            <person name="Ma L."/>
            <person name="Dong C."/>
            <person name="Song C."/>
            <person name="Wang X."/>
            <person name="Zheng X."/>
            <person name="Niu Y."/>
            <person name="Chen S."/>
            <person name="Feng W."/>
        </authorList>
    </citation>
    <scope>NUCLEOTIDE SEQUENCE [LARGE SCALE GENOMIC DNA]</scope>
    <source>
        <strain evidence="1">DH-2019</strain>
    </source>
</reference>
<dbReference type="PANTHER" id="PTHR33052">
    <property type="entry name" value="DUF4228 DOMAIN PROTEIN-RELATED"/>
    <property type="match status" value="1"/>
</dbReference>
<comment type="caution">
    <text evidence="1">The sequence shown here is derived from an EMBL/GenBank/DDBJ whole genome shotgun (WGS) entry which is preliminary data.</text>
</comment>